<dbReference type="Pfam" id="PF04551">
    <property type="entry name" value="GcpE"/>
    <property type="match status" value="1"/>
</dbReference>
<dbReference type="Pfam" id="PF26540">
    <property type="entry name" value="GcpE_C"/>
    <property type="match status" value="1"/>
</dbReference>
<name>A0A381X2Z3_9ZZZZ</name>
<dbReference type="GO" id="GO:0005506">
    <property type="term" value="F:iron ion binding"/>
    <property type="evidence" value="ECO:0007669"/>
    <property type="project" value="InterPro"/>
</dbReference>
<dbReference type="InterPro" id="IPR011005">
    <property type="entry name" value="Dihydropteroate_synth-like_sf"/>
</dbReference>
<dbReference type="InterPro" id="IPR045854">
    <property type="entry name" value="NO2/SO3_Rdtase_4Fe4S_sf"/>
</dbReference>
<dbReference type="AlphaFoldDB" id="A0A381X2Z3"/>
<evidence type="ECO:0000256" key="3">
    <source>
        <dbReference type="ARBA" id="ARBA00022723"/>
    </source>
</evidence>
<dbReference type="EMBL" id="UINC01013743">
    <property type="protein sequence ID" value="SVA59159.1"/>
    <property type="molecule type" value="Genomic_DNA"/>
</dbReference>
<evidence type="ECO:0000256" key="2">
    <source>
        <dbReference type="ARBA" id="ARBA00022485"/>
    </source>
</evidence>
<dbReference type="GO" id="GO:0051539">
    <property type="term" value="F:4 iron, 4 sulfur cluster binding"/>
    <property type="evidence" value="ECO:0007669"/>
    <property type="project" value="UniProtKB-KW"/>
</dbReference>
<dbReference type="SUPFAM" id="SSF56014">
    <property type="entry name" value="Nitrite and sulphite reductase 4Fe-4S domain-like"/>
    <property type="match status" value="1"/>
</dbReference>
<dbReference type="InterPro" id="IPR036849">
    <property type="entry name" value="Enolase-like_C_sf"/>
</dbReference>
<protein>
    <recommendedName>
        <fullName evidence="11">4-hydroxy-3-methylbut-2-en-1-yl diphosphate synthase</fullName>
    </recommendedName>
</protein>
<evidence type="ECO:0000259" key="8">
    <source>
        <dbReference type="Pfam" id="PF04551"/>
    </source>
</evidence>
<dbReference type="GO" id="GO:0046429">
    <property type="term" value="F:4-hydroxy-3-methylbut-2-en-1-yl diphosphate synthase activity (ferredoxin)"/>
    <property type="evidence" value="ECO:0007669"/>
    <property type="project" value="InterPro"/>
</dbReference>
<dbReference type="SUPFAM" id="SSF51604">
    <property type="entry name" value="Enolase C-terminal domain-like"/>
    <property type="match status" value="1"/>
</dbReference>
<evidence type="ECO:0000259" key="9">
    <source>
        <dbReference type="Pfam" id="PF26540"/>
    </source>
</evidence>
<keyword evidence="6" id="KW-0411">Iron-sulfur</keyword>
<dbReference type="PANTHER" id="PTHR30454:SF0">
    <property type="entry name" value="4-HYDROXY-3-METHYLBUT-2-EN-1-YL DIPHOSPHATE SYNTHASE (FERREDOXIN), CHLOROPLASTIC"/>
    <property type="match status" value="1"/>
</dbReference>
<keyword evidence="5" id="KW-0408">Iron</keyword>
<evidence type="ECO:0000256" key="7">
    <source>
        <dbReference type="ARBA" id="ARBA00023229"/>
    </source>
</evidence>
<evidence type="ECO:0000256" key="4">
    <source>
        <dbReference type="ARBA" id="ARBA00023002"/>
    </source>
</evidence>
<dbReference type="InterPro" id="IPR058578">
    <property type="entry name" value="IspG_TIM"/>
</dbReference>
<keyword evidence="7" id="KW-0414">Isoprene biosynthesis</keyword>
<comment type="cofactor">
    <cofactor evidence="1">
        <name>[4Fe-4S] cluster</name>
        <dbReference type="ChEBI" id="CHEBI:49883"/>
    </cofactor>
</comment>
<evidence type="ECO:0000256" key="6">
    <source>
        <dbReference type="ARBA" id="ARBA00023014"/>
    </source>
</evidence>
<dbReference type="FunFam" id="3.20.20.20:FF:000001">
    <property type="entry name" value="4-hydroxy-3-methylbut-2-en-1-yl diphosphate synthase (flavodoxin)"/>
    <property type="match status" value="1"/>
</dbReference>
<dbReference type="GO" id="GO:0019288">
    <property type="term" value="P:isopentenyl diphosphate biosynthetic process, methylerythritol 4-phosphate pathway"/>
    <property type="evidence" value="ECO:0007669"/>
    <property type="project" value="TreeGrafter"/>
</dbReference>
<evidence type="ECO:0008006" key="11">
    <source>
        <dbReference type="Google" id="ProtNLM"/>
    </source>
</evidence>
<sequence>MLKRRTSRTINIGDVKIGGGTEISVQSMTKTDTRDIDSTVSQIHKLESMGCDLVRAAVPDLAAAEAIGSIKSRINIPIIADIHFHHQLAIESLKRGVDGLRLNPGNIRDPSKVKSIVTLAKERQVPIRVGVNFGSLPPVGGIGKSRGFSRVMDMVNHLPKANEVKEGEYSVVDHMVATALWEIDILESLDFDLIKISLKAFDVPTTIAAYQKISDMIPYPLHLGITEAGTVKSGSIRSAVGIGHLLANGIGDTIRVSLSGDPVEEITAGYEILKSLNIRQKGSTLIACPSCGRADVDVIKLSNEVEDLLRPLDKKIKVAVMGCEVNGPGEAKDADVGIAAGYGRAVIFRKGRKVRGVAEADMLSALMEEVEKTDVD</sequence>
<dbReference type="Gene3D" id="3.30.413.10">
    <property type="entry name" value="Sulfite Reductase Hemoprotein, domain 1"/>
    <property type="match status" value="1"/>
</dbReference>
<gene>
    <name evidence="10" type="ORF">METZ01_LOCUS112013</name>
</gene>
<evidence type="ECO:0000256" key="5">
    <source>
        <dbReference type="ARBA" id="ARBA00023004"/>
    </source>
</evidence>
<feature type="domain" description="IspG C-terminal" evidence="9">
    <location>
        <begin position="285"/>
        <end position="372"/>
    </location>
</feature>
<feature type="domain" description="IspG TIM-barrel" evidence="8">
    <location>
        <begin position="8"/>
        <end position="269"/>
    </location>
</feature>
<dbReference type="PANTHER" id="PTHR30454">
    <property type="entry name" value="4-HYDROXY-3-METHYLBUT-2-EN-1-YL DIPHOSPHATE SYNTHASE"/>
    <property type="match status" value="1"/>
</dbReference>
<keyword evidence="3" id="KW-0479">Metal-binding</keyword>
<dbReference type="PIRSF" id="PIRSF004640">
    <property type="entry name" value="IspG"/>
    <property type="match status" value="1"/>
</dbReference>
<organism evidence="10">
    <name type="scientific">marine metagenome</name>
    <dbReference type="NCBI Taxonomy" id="408172"/>
    <lineage>
        <taxon>unclassified sequences</taxon>
        <taxon>metagenomes</taxon>
        <taxon>ecological metagenomes</taxon>
    </lineage>
</organism>
<keyword evidence="2" id="KW-0004">4Fe-4S</keyword>
<dbReference type="InterPro" id="IPR004588">
    <property type="entry name" value="IspG_bac-typ"/>
</dbReference>
<dbReference type="InterPro" id="IPR016425">
    <property type="entry name" value="IspG_bac"/>
</dbReference>
<dbReference type="InterPro" id="IPR058579">
    <property type="entry name" value="IspG_C"/>
</dbReference>
<dbReference type="Gene3D" id="3.20.20.20">
    <property type="entry name" value="Dihydropteroate synthase-like"/>
    <property type="match status" value="1"/>
</dbReference>
<proteinExistence type="inferred from homology"/>
<accession>A0A381X2Z3</accession>
<dbReference type="HAMAP" id="MF_00159">
    <property type="entry name" value="IspG"/>
    <property type="match status" value="1"/>
</dbReference>
<dbReference type="GO" id="GO:0016114">
    <property type="term" value="P:terpenoid biosynthetic process"/>
    <property type="evidence" value="ECO:0007669"/>
    <property type="project" value="InterPro"/>
</dbReference>
<dbReference type="NCBIfam" id="TIGR00612">
    <property type="entry name" value="ispG_gcpE"/>
    <property type="match status" value="1"/>
</dbReference>
<evidence type="ECO:0000313" key="10">
    <source>
        <dbReference type="EMBL" id="SVA59159.1"/>
    </source>
</evidence>
<keyword evidence="4" id="KW-0560">Oxidoreductase</keyword>
<reference evidence="10" key="1">
    <citation type="submission" date="2018-05" db="EMBL/GenBank/DDBJ databases">
        <authorList>
            <person name="Lanie J.A."/>
            <person name="Ng W.-L."/>
            <person name="Kazmierczak K.M."/>
            <person name="Andrzejewski T.M."/>
            <person name="Davidsen T.M."/>
            <person name="Wayne K.J."/>
            <person name="Tettelin H."/>
            <person name="Glass J.I."/>
            <person name="Rusch D."/>
            <person name="Podicherti R."/>
            <person name="Tsui H.-C.T."/>
            <person name="Winkler M.E."/>
        </authorList>
    </citation>
    <scope>NUCLEOTIDE SEQUENCE</scope>
</reference>
<dbReference type="NCBIfam" id="NF001540">
    <property type="entry name" value="PRK00366.1"/>
    <property type="match status" value="1"/>
</dbReference>
<evidence type="ECO:0000256" key="1">
    <source>
        <dbReference type="ARBA" id="ARBA00001966"/>
    </source>
</evidence>